<dbReference type="SMART" id="SM01252">
    <property type="entry name" value="KilA-N"/>
    <property type="match status" value="1"/>
</dbReference>
<dbReference type="OrthoDB" id="5407653at2759"/>
<feature type="compositionally biased region" description="Polar residues" evidence="7">
    <location>
        <begin position="419"/>
        <end position="430"/>
    </location>
</feature>
<dbReference type="RefSeq" id="XP_033457495.1">
    <property type="nucleotide sequence ID" value="XM_033606557.1"/>
</dbReference>
<dbReference type="InterPro" id="IPR018004">
    <property type="entry name" value="KilA/APSES_HTH"/>
</dbReference>
<dbReference type="InterPro" id="IPR003163">
    <property type="entry name" value="Tscrpt_reg_HTH_APSES-type"/>
</dbReference>
<dbReference type="Gene3D" id="3.10.260.10">
    <property type="entry name" value="Transcription regulator HTH, APSES-type DNA-binding domain"/>
    <property type="match status" value="1"/>
</dbReference>
<keyword evidence="6" id="KW-0183">Conidiation</keyword>
<keyword evidence="4" id="KW-0238">DNA-binding</keyword>
<dbReference type="GO" id="GO:0045944">
    <property type="term" value="P:positive regulation of transcription by RNA polymerase II"/>
    <property type="evidence" value="ECO:0007669"/>
    <property type="project" value="TreeGrafter"/>
</dbReference>
<feature type="region of interest" description="Disordered" evidence="7">
    <location>
        <begin position="249"/>
        <end position="349"/>
    </location>
</feature>
<evidence type="ECO:0000256" key="1">
    <source>
        <dbReference type="ARBA" id="ARBA00007247"/>
    </source>
</evidence>
<dbReference type="GeneID" id="54364357"/>
<dbReference type="GO" id="GO:0003700">
    <property type="term" value="F:DNA-binding transcription factor activity"/>
    <property type="evidence" value="ECO:0007669"/>
    <property type="project" value="TreeGrafter"/>
</dbReference>
<gene>
    <name evidence="10" type="ORF">K489DRAFT_389939</name>
</gene>
<feature type="compositionally biased region" description="Polar residues" evidence="7">
    <location>
        <begin position="15"/>
        <end position="24"/>
    </location>
</feature>
<comment type="similarity">
    <text evidence="1">Belongs to the EFG1/PHD1/stuA family.</text>
</comment>
<evidence type="ECO:0000256" key="3">
    <source>
        <dbReference type="ARBA" id="ARBA00023015"/>
    </source>
</evidence>
<keyword evidence="5" id="KW-0804">Transcription</keyword>
<name>A0A6J3LYT8_9PEZI</name>
<reference evidence="10" key="1">
    <citation type="submission" date="2020-01" db="EMBL/GenBank/DDBJ databases">
        <authorList>
            <consortium name="DOE Joint Genome Institute"/>
            <person name="Haridas S."/>
            <person name="Albert R."/>
            <person name="Binder M."/>
            <person name="Bloem J."/>
            <person name="Labutti K."/>
            <person name="Salamov A."/>
            <person name="Andreopoulos B."/>
            <person name="Baker S.E."/>
            <person name="Barry K."/>
            <person name="Bills G."/>
            <person name="Bluhm B.H."/>
            <person name="Cannon C."/>
            <person name="Castanera R."/>
            <person name="Culley D.E."/>
            <person name="Daum C."/>
            <person name="Ezra D."/>
            <person name="Gonzalez J.B."/>
            <person name="Henrissat B."/>
            <person name="Kuo A."/>
            <person name="Liang C."/>
            <person name="Lipzen A."/>
            <person name="Lutzoni F."/>
            <person name="Magnuson J."/>
            <person name="Mondo S."/>
            <person name="Nolan M."/>
            <person name="Ohm R."/>
            <person name="Pangilinan J."/>
            <person name="Park H.-J."/>
            <person name="Ramirez L."/>
            <person name="Alfaro M."/>
            <person name="Sun H."/>
            <person name="Tritt A."/>
            <person name="Yoshinaga Y."/>
            <person name="Zwiers L.-H."/>
            <person name="Turgeon B.G."/>
            <person name="Goodwin S.B."/>
            <person name="Spatafora J.W."/>
            <person name="Crous P.W."/>
            <person name="Grigoriev I.V."/>
        </authorList>
    </citation>
    <scope>NUCLEOTIDE SEQUENCE</scope>
    <source>
        <strain evidence="10">CBS 342.82</strain>
    </source>
</reference>
<evidence type="ECO:0000256" key="2">
    <source>
        <dbReference type="ARBA" id="ARBA00022969"/>
    </source>
</evidence>
<evidence type="ECO:0000313" key="10">
    <source>
        <dbReference type="RefSeq" id="XP_033457495.1"/>
    </source>
</evidence>
<dbReference type="Proteomes" id="UP000504637">
    <property type="component" value="Unplaced"/>
</dbReference>
<dbReference type="PANTHER" id="PTHR47792:SF1">
    <property type="entry name" value="PROTEIN SOK2-RELATED"/>
    <property type="match status" value="1"/>
</dbReference>
<keyword evidence="2" id="KW-0749">Sporulation</keyword>
<proteinExistence type="inferred from homology"/>
<dbReference type="PANTHER" id="PTHR47792">
    <property type="entry name" value="PROTEIN SOK2-RELATED"/>
    <property type="match status" value="1"/>
</dbReference>
<dbReference type="GO" id="GO:0048315">
    <property type="term" value="P:conidium formation"/>
    <property type="evidence" value="ECO:0007669"/>
    <property type="project" value="UniProtKB-KW"/>
</dbReference>
<accession>A0A6J3LYT8</accession>
<feature type="region of interest" description="Disordered" evidence="7">
    <location>
        <begin position="451"/>
        <end position="549"/>
    </location>
</feature>
<dbReference type="PROSITE" id="PS51299">
    <property type="entry name" value="HTH_APSES"/>
    <property type="match status" value="1"/>
</dbReference>
<sequence>MAPNHQNPSGPPYQQPQSFDQSGQLAPHGMKPRVTATLWEDEGSLCFQVEANGVCVARREDNHMINGTKLLNVAGMTRGRRDGILKSEKTRHVVKIGPMHLKGVWIPYERALDFANKEKITEMLYPLFVHNIGALLYHPNNSQGGRASVGNASMAGRRPEDDPNFGRPGMPALPPAIGHHHSMNAPVSQPPHSIAPQPTGGRPSIDRAHTFPTPPTSTSGMMGMVSATGSYDYGNVHQGTPLGVDGNMTARSVPTTPATTPPDQQGIQYQTSQSAYDNQRQMYSTPSQHGGYYGQQQNMNRFTTLQSSPNGGQMKSDMGPPGRAGVDDHADGKAHDGYGGQQDADGEHDGEYIHTATHSAFPGAAAQRRPSQSLTNNLYSGHVHSDPASAHHLSPNDMTHSPGVNGTSTAVAGSGRATPRTTSTYTGAYNASTPQRAATLPSSNLNYVMSNDIRANGGTPASGEYPSAAHHHPHHQQQHYQPAPPPQQQPAPTYASANGTVINNNNKRGRDDDSSSYHQDDAASSLKRQRMDPVARPLSQPVKAGGARR</sequence>
<feature type="compositionally biased region" description="Basic and acidic residues" evidence="7">
    <location>
        <begin position="508"/>
        <end position="521"/>
    </location>
</feature>
<evidence type="ECO:0000313" key="9">
    <source>
        <dbReference type="Proteomes" id="UP000504637"/>
    </source>
</evidence>
<feature type="domain" description="HTH APSES-type" evidence="8">
    <location>
        <begin position="33"/>
        <end position="139"/>
    </location>
</feature>
<reference evidence="10" key="3">
    <citation type="submission" date="2025-08" db="UniProtKB">
        <authorList>
            <consortium name="RefSeq"/>
        </authorList>
    </citation>
    <scope>IDENTIFICATION</scope>
    <source>
        <strain evidence="10">CBS 342.82</strain>
    </source>
</reference>
<dbReference type="SUPFAM" id="SSF54616">
    <property type="entry name" value="DNA-binding domain of Mlu1-box binding protein MBP1"/>
    <property type="match status" value="1"/>
</dbReference>
<dbReference type="Pfam" id="PF04383">
    <property type="entry name" value="KilA-N"/>
    <property type="match status" value="1"/>
</dbReference>
<dbReference type="GO" id="GO:0043565">
    <property type="term" value="F:sequence-specific DNA binding"/>
    <property type="evidence" value="ECO:0007669"/>
    <property type="project" value="TreeGrafter"/>
</dbReference>
<reference evidence="10" key="2">
    <citation type="submission" date="2020-04" db="EMBL/GenBank/DDBJ databases">
        <authorList>
            <consortium name="NCBI Genome Project"/>
        </authorList>
    </citation>
    <scope>NUCLEOTIDE SEQUENCE</scope>
    <source>
        <strain evidence="10">CBS 342.82</strain>
    </source>
</reference>
<feature type="compositionally biased region" description="Polar residues" evidence="7">
    <location>
        <begin position="369"/>
        <end position="379"/>
    </location>
</feature>
<feature type="region of interest" description="Disordered" evidence="7">
    <location>
        <begin position="140"/>
        <end position="220"/>
    </location>
</feature>
<keyword evidence="3" id="KW-0805">Transcription regulation</keyword>
<dbReference type="InterPro" id="IPR029790">
    <property type="entry name" value="EFG1/Phd1/StuA"/>
</dbReference>
<dbReference type="GO" id="GO:0005634">
    <property type="term" value="C:nucleus"/>
    <property type="evidence" value="ECO:0007669"/>
    <property type="project" value="TreeGrafter"/>
</dbReference>
<evidence type="ECO:0000256" key="7">
    <source>
        <dbReference type="SAM" id="MobiDB-lite"/>
    </source>
</evidence>
<organism evidence="10">
    <name type="scientific">Dissoconium aciculare CBS 342.82</name>
    <dbReference type="NCBI Taxonomy" id="1314786"/>
    <lineage>
        <taxon>Eukaryota</taxon>
        <taxon>Fungi</taxon>
        <taxon>Dikarya</taxon>
        <taxon>Ascomycota</taxon>
        <taxon>Pezizomycotina</taxon>
        <taxon>Dothideomycetes</taxon>
        <taxon>Dothideomycetidae</taxon>
        <taxon>Mycosphaerellales</taxon>
        <taxon>Dissoconiaceae</taxon>
        <taxon>Dissoconium</taxon>
    </lineage>
</organism>
<feature type="compositionally biased region" description="Polar residues" evidence="7">
    <location>
        <begin position="396"/>
        <end position="411"/>
    </location>
</feature>
<feature type="compositionally biased region" description="Basic and acidic residues" evidence="7">
    <location>
        <begin position="325"/>
        <end position="336"/>
    </location>
</feature>
<dbReference type="AlphaFoldDB" id="A0A6J3LYT8"/>
<protein>
    <submittedName>
        <fullName evidence="10">Apses-domain-containing protein</fullName>
    </submittedName>
</protein>
<keyword evidence="9" id="KW-1185">Reference proteome</keyword>
<feature type="region of interest" description="Disordered" evidence="7">
    <location>
        <begin position="1"/>
        <end position="30"/>
    </location>
</feature>
<dbReference type="GO" id="GO:0030435">
    <property type="term" value="P:sporulation resulting in formation of a cellular spore"/>
    <property type="evidence" value="ECO:0007669"/>
    <property type="project" value="UniProtKB-KW"/>
</dbReference>
<evidence type="ECO:0000256" key="5">
    <source>
        <dbReference type="ARBA" id="ARBA00023163"/>
    </source>
</evidence>
<evidence type="ECO:0000259" key="8">
    <source>
        <dbReference type="PROSITE" id="PS51299"/>
    </source>
</evidence>
<feature type="compositionally biased region" description="Polar residues" evidence="7">
    <location>
        <begin position="263"/>
        <end position="313"/>
    </location>
</feature>
<evidence type="ECO:0000256" key="4">
    <source>
        <dbReference type="ARBA" id="ARBA00023125"/>
    </source>
</evidence>
<dbReference type="InterPro" id="IPR036887">
    <property type="entry name" value="HTH_APSES_sf"/>
</dbReference>
<feature type="compositionally biased region" description="Polar residues" evidence="7">
    <location>
        <begin position="495"/>
        <end position="506"/>
    </location>
</feature>
<feature type="region of interest" description="Disordered" evidence="7">
    <location>
        <begin position="362"/>
        <end position="430"/>
    </location>
</feature>
<evidence type="ECO:0000256" key="6">
    <source>
        <dbReference type="ARBA" id="ARBA00023321"/>
    </source>
</evidence>